<organism evidence="1 2">
    <name type="scientific">Cyclobacterium xiamenense</name>
    <dbReference type="NCBI Taxonomy" id="1297121"/>
    <lineage>
        <taxon>Bacteria</taxon>
        <taxon>Pseudomonadati</taxon>
        <taxon>Bacteroidota</taxon>
        <taxon>Cytophagia</taxon>
        <taxon>Cytophagales</taxon>
        <taxon>Cyclobacteriaceae</taxon>
        <taxon>Cyclobacterium</taxon>
    </lineage>
</organism>
<reference evidence="2" key="1">
    <citation type="submission" date="2016-10" db="EMBL/GenBank/DDBJ databases">
        <authorList>
            <person name="Varghese N."/>
            <person name="Submissions S."/>
        </authorList>
    </citation>
    <scope>NUCLEOTIDE SEQUENCE [LARGE SCALE GENOMIC DNA]</scope>
    <source>
        <strain evidence="2">IBRC-M 10761</strain>
    </source>
</reference>
<name>A0A1H6ZC88_9BACT</name>
<evidence type="ECO:0000313" key="2">
    <source>
        <dbReference type="Proteomes" id="UP000199403"/>
    </source>
</evidence>
<dbReference type="EMBL" id="FNZH01000004">
    <property type="protein sequence ID" value="SEJ51183.1"/>
    <property type="molecule type" value="Genomic_DNA"/>
</dbReference>
<gene>
    <name evidence="1" type="ORF">SAMN05192553_104389</name>
</gene>
<accession>A0A1H6ZC88</accession>
<dbReference type="AlphaFoldDB" id="A0A1H6ZC88"/>
<dbReference type="Proteomes" id="UP000199403">
    <property type="component" value="Unassembled WGS sequence"/>
</dbReference>
<sequence>MAGRFGPPPGGAQVVFVCTSLWQLSGSQVLLQLSGKQPDIRLAIGNYGGCFNRYECKSKESILLNKMHILSIVDLTHRESRKKNSLFPKADLLAKNYSNNS</sequence>
<keyword evidence="2" id="KW-1185">Reference proteome</keyword>
<evidence type="ECO:0000313" key="1">
    <source>
        <dbReference type="EMBL" id="SEJ51183.1"/>
    </source>
</evidence>
<proteinExistence type="predicted"/>
<protein>
    <submittedName>
        <fullName evidence="1">Uncharacterized protein</fullName>
    </submittedName>
</protein>